<organism evidence="1 2">
    <name type="scientific">Trichomalopsis sarcophagae</name>
    <dbReference type="NCBI Taxonomy" id="543379"/>
    <lineage>
        <taxon>Eukaryota</taxon>
        <taxon>Metazoa</taxon>
        <taxon>Ecdysozoa</taxon>
        <taxon>Arthropoda</taxon>
        <taxon>Hexapoda</taxon>
        <taxon>Insecta</taxon>
        <taxon>Pterygota</taxon>
        <taxon>Neoptera</taxon>
        <taxon>Endopterygota</taxon>
        <taxon>Hymenoptera</taxon>
        <taxon>Apocrita</taxon>
        <taxon>Proctotrupomorpha</taxon>
        <taxon>Chalcidoidea</taxon>
        <taxon>Pteromalidae</taxon>
        <taxon>Pteromalinae</taxon>
        <taxon>Trichomalopsis</taxon>
    </lineage>
</organism>
<gene>
    <name evidence="1" type="ORF">TSAR_008515</name>
</gene>
<dbReference type="EMBL" id="NNAY01002915">
    <property type="protein sequence ID" value="OXU20329.1"/>
    <property type="molecule type" value="Genomic_DNA"/>
</dbReference>
<reference evidence="1 2" key="1">
    <citation type="journal article" date="2017" name="Curr. Biol.">
        <title>The Evolution of Venom by Co-option of Single-Copy Genes.</title>
        <authorList>
            <person name="Martinson E.O."/>
            <person name="Mrinalini"/>
            <person name="Kelkar Y.D."/>
            <person name="Chang C.H."/>
            <person name="Werren J.H."/>
        </authorList>
    </citation>
    <scope>NUCLEOTIDE SEQUENCE [LARGE SCALE GENOMIC DNA]</scope>
    <source>
        <strain evidence="1 2">Alberta</strain>
        <tissue evidence="1">Whole body</tissue>
    </source>
</reference>
<evidence type="ECO:0000313" key="1">
    <source>
        <dbReference type="EMBL" id="OXU20329.1"/>
    </source>
</evidence>
<evidence type="ECO:0000313" key="2">
    <source>
        <dbReference type="Proteomes" id="UP000215335"/>
    </source>
</evidence>
<proteinExistence type="predicted"/>
<keyword evidence="2" id="KW-1185">Reference proteome</keyword>
<name>A0A232EPM0_9HYME</name>
<dbReference type="AlphaFoldDB" id="A0A232EPM0"/>
<accession>A0A232EPM0</accession>
<protein>
    <submittedName>
        <fullName evidence="1">Uncharacterized protein</fullName>
    </submittedName>
</protein>
<dbReference type="Proteomes" id="UP000215335">
    <property type="component" value="Unassembled WGS sequence"/>
</dbReference>
<comment type="caution">
    <text evidence="1">The sequence shown here is derived from an EMBL/GenBank/DDBJ whole genome shotgun (WGS) entry which is preliminary data.</text>
</comment>
<sequence length="218" mass="25113">MSNRGPKTNISHEMRVIELQKHNIFYENGKVKKESDPVWVKISANLNKGLDPKEKPISVRNIQTYVAQNRNHVIQDIKKDSANTSNLRSHSEVNKSDFNVEERLLKIKNNALYKPIIRELCTYPFIVFHWSFEALDLVSNFKENVFIFGVAGSPCQPFIAPDKTVSENIFLFTFGINVLNEHISICEFSSEENSVSLVNRFFYECLRSGLKIPKKIDC</sequence>